<accession>A0A5T4LND5</accession>
<dbReference type="AlphaFoldDB" id="A0A5T4LND5"/>
<reference evidence="3" key="1">
    <citation type="submission" date="2018-07" db="EMBL/GenBank/DDBJ databases">
        <authorList>
            <consortium name="PulseNet: The National Subtyping Network for Foodborne Disease Surveillance"/>
            <person name="Tarr C.L."/>
            <person name="Trees E."/>
            <person name="Katz L.S."/>
            <person name="Carleton-Romer H.A."/>
            <person name="Stroika S."/>
            <person name="Kucerova Z."/>
            <person name="Roache K.F."/>
            <person name="Sabol A.L."/>
            <person name="Besser J."/>
            <person name="Gerner-Smidt P."/>
        </authorList>
    </citation>
    <scope>NUCLEOTIDE SEQUENCE</scope>
    <source>
        <strain evidence="3">PNUSAS031704</strain>
    </source>
</reference>
<dbReference type="InterPro" id="IPR004356">
    <property type="entry name" value="Adhesin_operon_reg_prot"/>
</dbReference>
<dbReference type="InterPro" id="IPR053721">
    <property type="entry name" value="Fimbrial_Adhesin_Reg"/>
</dbReference>
<organism evidence="3">
    <name type="scientific">Salmonella enterica</name>
    <name type="common">Salmonella choleraesuis</name>
    <dbReference type="NCBI Taxonomy" id="28901"/>
    <lineage>
        <taxon>Bacteria</taxon>
        <taxon>Pseudomonadati</taxon>
        <taxon>Pseudomonadota</taxon>
        <taxon>Gammaproteobacteria</taxon>
        <taxon>Enterobacterales</taxon>
        <taxon>Enterobacteriaceae</taxon>
        <taxon>Salmonella</taxon>
    </lineage>
</organism>
<dbReference type="Gene3D" id="1.10.10.2690">
    <property type="match status" value="1"/>
</dbReference>
<dbReference type="EMBL" id="AAGACD010000008">
    <property type="protein sequence ID" value="EBL7518578.1"/>
    <property type="molecule type" value="Genomic_DNA"/>
</dbReference>
<proteinExistence type="predicted"/>
<keyword evidence="1" id="KW-0805">Transcription regulation</keyword>
<dbReference type="Pfam" id="PF03333">
    <property type="entry name" value="PapB"/>
    <property type="match status" value="1"/>
</dbReference>
<evidence type="ECO:0000313" key="3">
    <source>
        <dbReference type="EMBL" id="EBL7518578.1"/>
    </source>
</evidence>
<keyword evidence="2" id="KW-0804">Transcription</keyword>
<evidence type="ECO:0000256" key="1">
    <source>
        <dbReference type="ARBA" id="ARBA00023015"/>
    </source>
</evidence>
<gene>
    <name evidence="3" type="ORF">C1B90_21315</name>
</gene>
<sequence>MAGRAVLPCHNIHTDKVGILGVLEPGRVDICHFRLLMTLGRIKKPGMQGALEEVLVRGATRREACERYGVSQSQFSVKFRQLQVLNQTAARMYPFIAAGSVSSGM</sequence>
<dbReference type="GO" id="GO:0006355">
    <property type="term" value="P:regulation of DNA-templated transcription"/>
    <property type="evidence" value="ECO:0007669"/>
    <property type="project" value="InterPro"/>
</dbReference>
<name>A0A5T4LND5_SALER</name>
<protein>
    <submittedName>
        <fullName evidence="3">Transcriptional regulator</fullName>
    </submittedName>
</protein>
<comment type="caution">
    <text evidence="3">The sequence shown here is derived from an EMBL/GenBank/DDBJ whole genome shotgun (WGS) entry which is preliminary data.</text>
</comment>
<evidence type="ECO:0000256" key="2">
    <source>
        <dbReference type="ARBA" id="ARBA00023163"/>
    </source>
</evidence>